<dbReference type="Proteomes" id="UP001595798">
    <property type="component" value="Unassembled WGS sequence"/>
</dbReference>
<dbReference type="Gene3D" id="1.20.5.780">
    <property type="entry name" value="Single helix bin"/>
    <property type="match status" value="1"/>
</dbReference>
<protein>
    <submittedName>
        <fullName evidence="3">DUF1778 domain-containing protein</fullName>
    </submittedName>
</protein>
<keyword evidence="4" id="KW-1185">Reference proteome</keyword>
<comment type="caution">
    <text evidence="3">The sequence shown here is derived from an EMBL/GenBank/DDBJ whole genome shotgun (WGS) entry which is preliminary data.</text>
</comment>
<dbReference type="PANTHER" id="PTHR35401">
    <property type="entry name" value="COPG FAMILY HELIX-TURN-HELIX PROTEIN-RELATED-RELATED"/>
    <property type="match status" value="1"/>
</dbReference>
<reference evidence="4" key="1">
    <citation type="journal article" date="2019" name="Int. J. Syst. Evol. Microbiol.">
        <title>The Global Catalogue of Microorganisms (GCM) 10K type strain sequencing project: providing services to taxonomists for standard genome sequencing and annotation.</title>
        <authorList>
            <consortium name="The Broad Institute Genomics Platform"/>
            <consortium name="The Broad Institute Genome Sequencing Center for Infectious Disease"/>
            <person name="Wu L."/>
            <person name="Ma J."/>
        </authorList>
    </citation>
    <scope>NUCLEOTIDE SEQUENCE [LARGE SCALE GENOMIC DNA]</scope>
    <source>
        <strain evidence="4">CECT 7297</strain>
    </source>
</reference>
<dbReference type="EMBL" id="JBHSDI010000036">
    <property type="protein sequence ID" value="MFC4260033.1"/>
    <property type="molecule type" value="Genomic_DNA"/>
</dbReference>
<name>A0ABV8QK04_9GAMM</name>
<evidence type="ECO:0000313" key="3">
    <source>
        <dbReference type="EMBL" id="MFC4260033.1"/>
    </source>
</evidence>
<dbReference type="RefSeq" id="WP_379888157.1">
    <property type="nucleotide sequence ID" value="NZ_JBHSDI010000036.1"/>
</dbReference>
<dbReference type="SUPFAM" id="SSF47598">
    <property type="entry name" value="Ribbon-helix-helix"/>
    <property type="match status" value="1"/>
</dbReference>
<proteinExistence type="inferred from homology"/>
<dbReference type="Pfam" id="PF08681">
    <property type="entry name" value="TacA1"/>
    <property type="match status" value="1"/>
</dbReference>
<evidence type="ECO:0000313" key="4">
    <source>
        <dbReference type="Proteomes" id="UP001595798"/>
    </source>
</evidence>
<comment type="similarity">
    <text evidence="2">Belongs to the TacA antitoxin family.</text>
</comment>
<organism evidence="3 4">
    <name type="scientific">Marinobacter lacisalsi</name>
    <dbReference type="NCBI Taxonomy" id="475979"/>
    <lineage>
        <taxon>Bacteria</taxon>
        <taxon>Pseudomonadati</taxon>
        <taxon>Pseudomonadota</taxon>
        <taxon>Gammaproteobacteria</taxon>
        <taxon>Pseudomonadales</taxon>
        <taxon>Marinobacteraceae</taxon>
        <taxon>Marinobacter</taxon>
    </lineage>
</organism>
<keyword evidence="1" id="KW-1277">Toxin-antitoxin system</keyword>
<dbReference type="InterPro" id="IPR010985">
    <property type="entry name" value="Ribbon_hlx_hlx"/>
</dbReference>
<dbReference type="PANTHER" id="PTHR35401:SF2">
    <property type="entry name" value="ABC-TYPE TRANSPORT SYSTEM"/>
    <property type="match status" value="1"/>
</dbReference>
<evidence type="ECO:0000256" key="1">
    <source>
        <dbReference type="ARBA" id="ARBA00022649"/>
    </source>
</evidence>
<dbReference type="InterPro" id="IPR014795">
    <property type="entry name" value="TacA_1-like"/>
</dbReference>
<gene>
    <name evidence="3" type="ORF">ACFOZ5_13455</name>
</gene>
<accession>A0ABV8QK04</accession>
<sequence>MLTIPDNTPENRDRNTARFNFRTTERIKQTVEHAAAMLGQDTSTFAVTAAYERAIETIRAREVTHLKPEDHQAFFEALEHPAEPTDKLRHAFSQHKEKVSKR</sequence>
<evidence type="ECO:0000256" key="2">
    <source>
        <dbReference type="ARBA" id="ARBA00049988"/>
    </source>
</evidence>